<evidence type="ECO:0008006" key="3">
    <source>
        <dbReference type="Google" id="ProtNLM"/>
    </source>
</evidence>
<dbReference type="KEGG" id="ntg:NSCAC_0121"/>
<keyword evidence="2" id="KW-1185">Reference proteome</keyword>
<accession>A0A7G1Q7G3</accession>
<dbReference type="Proteomes" id="UP000516072">
    <property type="component" value="Chromosome"/>
</dbReference>
<name>A0A7G1Q7G3_9GAMM</name>
<proteinExistence type="predicted"/>
<reference evidence="1 2" key="1">
    <citation type="submission" date="2020-03" db="EMBL/GenBank/DDBJ databases">
        <authorList>
            <person name="Picone N."/>
        </authorList>
    </citation>
    <scope>NUCLEOTIDE SEQUENCE [LARGE SCALE GENOMIC DNA]</scope>
    <source>
        <strain evidence="1">NSCAC1</strain>
    </source>
</reference>
<evidence type="ECO:0000313" key="1">
    <source>
        <dbReference type="EMBL" id="CAB1274343.1"/>
    </source>
</evidence>
<protein>
    <recommendedName>
        <fullName evidence="3">Lipid A biosynthesis acyltransferase</fullName>
    </recommendedName>
</protein>
<dbReference type="AlphaFoldDB" id="A0A7G1Q7G3"/>
<dbReference type="EMBL" id="LR778175">
    <property type="protein sequence ID" value="CAB1274343.1"/>
    <property type="molecule type" value="Genomic_DNA"/>
</dbReference>
<organism evidence="1 2">
    <name type="scientific">Candidatus Nitrosacidococcus tergens</name>
    <dbReference type="NCBI Taxonomy" id="553981"/>
    <lineage>
        <taxon>Bacteria</taxon>
        <taxon>Pseudomonadati</taxon>
        <taxon>Pseudomonadota</taxon>
        <taxon>Gammaproteobacteria</taxon>
        <taxon>Chromatiales</taxon>
        <taxon>Chromatiaceae</taxon>
        <taxon>Candidatus Nitrosacidococcus</taxon>
    </lineage>
</organism>
<gene>
    <name evidence="1" type="ORF">NSCAC_0121</name>
</gene>
<sequence length="303" mass="34960">MNGSSRFLPVRFKQEAKDFLERILIPSVAIGLPWSWAFRFFKWATAYCQWLYSSQGKIALMEAQKVITINHPEQWLQTYRLIQLIDQGDLYLSRFRSNGWLNRYVKVTGTWPKPPFLGITFHWGAGLWSLRHLQSQGISATYLSARFNRASFPQRWIAYLYTRLRIKEIEQASGGSVIYKGGSIAQMQVAVQEGKAITALIDVPPREVGVCLPIRLLNRQAWWPSGLVKFAVREEIPVVAFSMQMDLMNGIRQLHISPELPNHDPQTLIDSLASYFSDLLIQTPSAWHCWNLVQEFFKNKTPK</sequence>
<evidence type="ECO:0000313" key="2">
    <source>
        <dbReference type="Proteomes" id="UP000516072"/>
    </source>
</evidence>